<sequence length="368" mass="37172">MTHDLKTSLEDLAEAEYADAPLSTIDIGRARADGRRRMRTARLAPVGGGVAVVAACALVVNGLGGASPAKSGGTPQQTGTAAGHSFTGTDPLPMIAKFGWLPAGFQTANRSAGPDYGDSLAAVTKPLPASGGAPAGADVIALMKSATEPTPLATETKAPASVTGSPKAFFITTPGDSSTIPPEVRLAWQTASGSWFVVNGDYRVRGDELKAQLLKVADSTTAEDSEAPLPIHVEGLPAGVTLGEAMLNDPATVGEGGFTMGLSYHSGNAGPGSGHYFSISVTPTGQQDPNQGSGSDPNAAAKSGLKGAPAVRTPNTCKDSEGLHICVQDDPAQSGPDPLASVGGAQGLLDRITSLGTDRANWTTHVVN</sequence>
<evidence type="ECO:0000256" key="2">
    <source>
        <dbReference type="SAM" id="Phobius"/>
    </source>
</evidence>
<dbReference type="STRING" id="479433.Caci_1783"/>
<evidence type="ECO:0000256" key="1">
    <source>
        <dbReference type="SAM" id="MobiDB-lite"/>
    </source>
</evidence>
<feature type="compositionally biased region" description="Low complexity" evidence="1">
    <location>
        <begin position="72"/>
        <end position="83"/>
    </location>
</feature>
<dbReference type="HOGENOM" id="CLU_775428_0_0_11"/>
<dbReference type="AlphaFoldDB" id="C7QCZ4"/>
<evidence type="ECO:0000313" key="3">
    <source>
        <dbReference type="EMBL" id="ACU70704.1"/>
    </source>
</evidence>
<dbReference type="RefSeq" id="WP_012785998.1">
    <property type="nucleotide sequence ID" value="NC_013131.1"/>
</dbReference>
<gene>
    <name evidence="3" type="ordered locus">Caci_1783</name>
</gene>
<dbReference type="eggNOG" id="ENOG503361C">
    <property type="taxonomic scope" value="Bacteria"/>
</dbReference>
<dbReference type="Proteomes" id="UP000000851">
    <property type="component" value="Chromosome"/>
</dbReference>
<feature type="compositionally biased region" description="Polar residues" evidence="1">
    <location>
        <begin position="279"/>
        <end position="296"/>
    </location>
</feature>
<dbReference type="KEGG" id="cai:Caci_1783"/>
<evidence type="ECO:0000313" key="4">
    <source>
        <dbReference type="Proteomes" id="UP000000851"/>
    </source>
</evidence>
<name>C7QCZ4_CATAD</name>
<keyword evidence="2" id="KW-1133">Transmembrane helix</keyword>
<feature type="transmembrane region" description="Helical" evidence="2">
    <location>
        <begin position="43"/>
        <end position="64"/>
    </location>
</feature>
<dbReference type="InParanoid" id="C7QCZ4"/>
<keyword evidence="4" id="KW-1185">Reference proteome</keyword>
<keyword evidence="2" id="KW-0472">Membrane</keyword>
<protein>
    <submittedName>
        <fullName evidence="3">Uncharacterized protein</fullName>
    </submittedName>
</protein>
<reference evidence="3 4" key="1">
    <citation type="journal article" date="2009" name="Stand. Genomic Sci.">
        <title>Complete genome sequence of Catenulispora acidiphila type strain (ID 139908).</title>
        <authorList>
            <person name="Copeland A."/>
            <person name="Lapidus A."/>
            <person name="Glavina Del Rio T."/>
            <person name="Nolan M."/>
            <person name="Lucas S."/>
            <person name="Chen F."/>
            <person name="Tice H."/>
            <person name="Cheng J.F."/>
            <person name="Bruce D."/>
            <person name="Goodwin L."/>
            <person name="Pitluck S."/>
            <person name="Mikhailova N."/>
            <person name="Pati A."/>
            <person name="Ivanova N."/>
            <person name="Mavromatis K."/>
            <person name="Chen A."/>
            <person name="Palaniappan K."/>
            <person name="Chain P."/>
            <person name="Land M."/>
            <person name="Hauser L."/>
            <person name="Chang Y.J."/>
            <person name="Jeffries C.D."/>
            <person name="Chertkov O."/>
            <person name="Brettin T."/>
            <person name="Detter J.C."/>
            <person name="Han C."/>
            <person name="Ali Z."/>
            <person name="Tindall B.J."/>
            <person name="Goker M."/>
            <person name="Bristow J."/>
            <person name="Eisen J.A."/>
            <person name="Markowitz V."/>
            <person name="Hugenholtz P."/>
            <person name="Kyrpides N.C."/>
            <person name="Klenk H.P."/>
        </authorList>
    </citation>
    <scope>NUCLEOTIDE SEQUENCE [LARGE SCALE GENOMIC DNA]</scope>
    <source>
        <strain evidence="4">DSM 44928 / JCM 14897 / NBRC 102108 / NRRL B-24433 / ID139908</strain>
    </source>
</reference>
<feature type="region of interest" description="Disordered" evidence="1">
    <location>
        <begin position="275"/>
        <end position="316"/>
    </location>
</feature>
<accession>C7QCZ4</accession>
<feature type="region of interest" description="Disordered" evidence="1">
    <location>
        <begin position="66"/>
        <end position="86"/>
    </location>
</feature>
<dbReference type="EMBL" id="CP001700">
    <property type="protein sequence ID" value="ACU70704.1"/>
    <property type="molecule type" value="Genomic_DNA"/>
</dbReference>
<dbReference type="OrthoDB" id="5185175at2"/>
<keyword evidence="2" id="KW-0812">Transmembrane</keyword>
<organism evidence="3 4">
    <name type="scientific">Catenulispora acidiphila (strain DSM 44928 / JCM 14897 / NBRC 102108 / NRRL B-24433 / ID139908)</name>
    <dbReference type="NCBI Taxonomy" id="479433"/>
    <lineage>
        <taxon>Bacteria</taxon>
        <taxon>Bacillati</taxon>
        <taxon>Actinomycetota</taxon>
        <taxon>Actinomycetes</taxon>
        <taxon>Catenulisporales</taxon>
        <taxon>Catenulisporaceae</taxon>
        <taxon>Catenulispora</taxon>
    </lineage>
</organism>
<proteinExistence type="predicted"/>